<dbReference type="AlphaFoldDB" id="A0A5C6E804"/>
<accession>A0A5C6E804</accession>
<organism evidence="1 2">
    <name type="scientific">Novipirellula aureliae</name>
    <dbReference type="NCBI Taxonomy" id="2527966"/>
    <lineage>
        <taxon>Bacteria</taxon>
        <taxon>Pseudomonadati</taxon>
        <taxon>Planctomycetota</taxon>
        <taxon>Planctomycetia</taxon>
        <taxon>Pirellulales</taxon>
        <taxon>Pirellulaceae</taxon>
        <taxon>Novipirellula</taxon>
    </lineage>
</organism>
<gene>
    <name evidence="1" type="ORF">Q31b_16420</name>
</gene>
<protein>
    <submittedName>
        <fullName evidence="1">Uncharacterized protein</fullName>
    </submittedName>
</protein>
<evidence type="ECO:0000313" key="1">
    <source>
        <dbReference type="EMBL" id="TWU44107.1"/>
    </source>
</evidence>
<keyword evidence="2" id="KW-1185">Reference proteome</keyword>
<sequence>MLPAAVDLVEDPHVQGSFTSGDLPQAGIFHKRGSLTNRDL</sequence>
<dbReference type="Proteomes" id="UP000315471">
    <property type="component" value="Unassembled WGS sequence"/>
</dbReference>
<proteinExistence type="predicted"/>
<reference evidence="1 2" key="1">
    <citation type="submission" date="2019-02" db="EMBL/GenBank/DDBJ databases">
        <title>Deep-cultivation of Planctomycetes and their phenomic and genomic characterization uncovers novel biology.</title>
        <authorList>
            <person name="Wiegand S."/>
            <person name="Jogler M."/>
            <person name="Boedeker C."/>
            <person name="Pinto D."/>
            <person name="Vollmers J."/>
            <person name="Rivas-Marin E."/>
            <person name="Kohn T."/>
            <person name="Peeters S.H."/>
            <person name="Heuer A."/>
            <person name="Rast P."/>
            <person name="Oberbeckmann S."/>
            <person name="Bunk B."/>
            <person name="Jeske O."/>
            <person name="Meyerdierks A."/>
            <person name="Storesund J.E."/>
            <person name="Kallscheuer N."/>
            <person name="Luecker S."/>
            <person name="Lage O.M."/>
            <person name="Pohl T."/>
            <person name="Merkel B.J."/>
            <person name="Hornburger P."/>
            <person name="Mueller R.-W."/>
            <person name="Bruemmer F."/>
            <person name="Labrenz M."/>
            <person name="Spormann A.M."/>
            <person name="Op Den Camp H."/>
            <person name="Overmann J."/>
            <person name="Amann R."/>
            <person name="Jetten M.S.M."/>
            <person name="Mascher T."/>
            <person name="Medema M.H."/>
            <person name="Devos D.P."/>
            <person name="Kaster A.-K."/>
            <person name="Ovreas L."/>
            <person name="Rohde M."/>
            <person name="Galperin M.Y."/>
            <person name="Jogler C."/>
        </authorList>
    </citation>
    <scope>NUCLEOTIDE SEQUENCE [LARGE SCALE GENOMIC DNA]</scope>
    <source>
        <strain evidence="1 2">Q31b</strain>
    </source>
</reference>
<comment type="caution">
    <text evidence="1">The sequence shown here is derived from an EMBL/GenBank/DDBJ whole genome shotgun (WGS) entry which is preliminary data.</text>
</comment>
<dbReference type="EMBL" id="SJPY01000002">
    <property type="protein sequence ID" value="TWU44107.1"/>
    <property type="molecule type" value="Genomic_DNA"/>
</dbReference>
<evidence type="ECO:0000313" key="2">
    <source>
        <dbReference type="Proteomes" id="UP000315471"/>
    </source>
</evidence>
<name>A0A5C6E804_9BACT</name>